<feature type="region of interest" description="Disordered" evidence="1">
    <location>
        <begin position="54"/>
        <end position="101"/>
    </location>
</feature>
<dbReference type="HOGENOM" id="CLU_1568661_0_0_11"/>
<comment type="caution">
    <text evidence="2">The sequence shown here is derived from an EMBL/GenBank/DDBJ whole genome shotgun (WGS) entry which is preliminary data.</text>
</comment>
<protein>
    <submittedName>
        <fullName evidence="2">Uncharacterized protein</fullName>
    </submittedName>
</protein>
<gene>
    <name evidence="2" type="ORF">KCH_26300</name>
</gene>
<name>A0A066YVP7_9ACTN</name>
<accession>A0A066YVP7</accession>
<dbReference type="EMBL" id="JNBY01000081">
    <property type="protein sequence ID" value="KDN85613.1"/>
    <property type="molecule type" value="Genomic_DNA"/>
</dbReference>
<evidence type="ECO:0000313" key="3">
    <source>
        <dbReference type="Proteomes" id="UP000027178"/>
    </source>
</evidence>
<dbReference type="Proteomes" id="UP000027178">
    <property type="component" value="Unassembled WGS sequence"/>
</dbReference>
<evidence type="ECO:0000256" key="1">
    <source>
        <dbReference type="SAM" id="MobiDB-lite"/>
    </source>
</evidence>
<keyword evidence="3" id="KW-1185">Reference proteome</keyword>
<organism evidence="2 3">
    <name type="scientific">Kitasatospora cheerisanensis KCTC 2395</name>
    <dbReference type="NCBI Taxonomy" id="1348663"/>
    <lineage>
        <taxon>Bacteria</taxon>
        <taxon>Bacillati</taxon>
        <taxon>Actinomycetota</taxon>
        <taxon>Actinomycetes</taxon>
        <taxon>Kitasatosporales</taxon>
        <taxon>Streptomycetaceae</taxon>
        <taxon>Kitasatospora</taxon>
    </lineage>
</organism>
<proteinExistence type="predicted"/>
<reference evidence="2 3" key="1">
    <citation type="submission" date="2014-05" db="EMBL/GenBank/DDBJ databases">
        <title>Draft Genome Sequence of Kitasatospora cheerisanensis KCTC 2395.</title>
        <authorList>
            <person name="Nam D.H."/>
        </authorList>
    </citation>
    <scope>NUCLEOTIDE SEQUENCE [LARGE SCALE GENOMIC DNA]</scope>
    <source>
        <strain evidence="2 3">KCTC 2395</strain>
    </source>
</reference>
<dbReference type="AlphaFoldDB" id="A0A066YVP7"/>
<evidence type="ECO:0000313" key="2">
    <source>
        <dbReference type="EMBL" id="KDN85613.1"/>
    </source>
</evidence>
<sequence>MQLSASQVLEGFADQLCHGDSPGALSPEHGDVPAGALALYGPLPGEVRDLARAEAGEERQPFDRGVLGGHADGAAQEPAGLRDGERAGVQPRRPLVRAGGREVAGARTAAVGGGGVHGRALSVRAVVAVGASAVTCRSMAAMGGWCAARWVSPAGRAAARRVGASLSGWE</sequence>